<feature type="transmembrane region" description="Helical" evidence="1">
    <location>
        <begin position="20"/>
        <end position="41"/>
    </location>
</feature>
<accession>A0ABQ3P3K4</accession>
<protein>
    <submittedName>
        <fullName evidence="2">Uncharacterized protein</fullName>
    </submittedName>
</protein>
<comment type="caution">
    <text evidence="2">The sequence shown here is derived from an EMBL/GenBank/DDBJ whole genome shotgun (WGS) entry which is preliminary data.</text>
</comment>
<gene>
    <name evidence="2" type="ORF">Shyd_09640</name>
</gene>
<reference evidence="2" key="1">
    <citation type="submission" date="2024-05" db="EMBL/GenBank/DDBJ databases">
        <title>Whole genome shotgun sequence of Streptomyces hydrogenans NBRC 13475.</title>
        <authorList>
            <person name="Komaki H."/>
            <person name="Tamura T."/>
        </authorList>
    </citation>
    <scope>NUCLEOTIDE SEQUENCE</scope>
    <source>
        <strain evidence="2">NBRC 13475</strain>
    </source>
</reference>
<proteinExistence type="predicted"/>
<evidence type="ECO:0000313" key="3">
    <source>
        <dbReference type="Proteomes" id="UP001052739"/>
    </source>
</evidence>
<sequence length="104" mass="10814">MIHPDFPAGGKADRGRAPVIAGIGLCAFGILGLVWGARYAFNLRGATDRLLARGREARAFTAARRGEPAPAPAGPPAWLLRLRAGAVLAFSPVIVLAGLAIAFR</sequence>
<evidence type="ECO:0000313" key="2">
    <source>
        <dbReference type="EMBL" id="GHI19593.1"/>
    </source>
</evidence>
<keyword evidence="1" id="KW-0472">Membrane</keyword>
<dbReference type="EMBL" id="BNDW01000004">
    <property type="protein sequence ID" value="GHI19593.1"/>
    <property type="molecule type" value="Genomic_DNA"/>
</dbReference>
<keyword evidence="1" id="KW-0812">Transmembrane</keyword>
<feature type="transmembrane region" description="Helical" evidence="1">
    <location>
        <begin position="84"/>
        <end position="103"/>
    </location>
</feature>
<keyword evidence="1" id="KW-1133">Transmembrane helix</keyword>
<keyword evidence="3" id="KW-1185">Reference proteome</keyword>
<organism evidence="2 3">
    <name type="scientific">Streptomyces hydrogenans</name>
    <dbReference type="NCBI Taxonomy" id="1873719"/>
    <lineage>
        <taxon>Bacteria</taxon>
        <taxon>Bacillati</taxon>
        <taxon>Actinomycetota</taxon>
        <taxon>Actinomycetes</taxon>
        <taxon>Kitasatosporales</taxon>
        <taxon>Streptomycetaceae</taxon>
        <taxon>Streptomyces</taxon>
    </lineage>
</organism>
<dbReference type="Proteomes" id="UP001052739">
    <property type="component" value="Unassembled WGS sequence"/>
</dbReference>
<name>A0ABQ3P3K4_9ACTN</name>
<evidence type="ECO:0000256" key="1">
    <source>
        <dbReference type="SAM" id="Phobius"/>
    </source>
</evidence>